<feature type="repeat" description="PPR" evidence="2">
    <location>
        <begin position="439"/>
        <end position="473"/>
    </location>
</feature>
<dbReference type="FunFam" id="1.25.40.10:FF:000073">
    <property type="entry name" value="Pentatricopeptide repeat-containing protein chloroplastic"/>
    <property type="match status" value="1"/>
</dbReference>
<dbReference type="Pfam" id="PF13041">
    <property type="entry name" value="PPR_2"/>
    <property type="match status" value="3"/>
</dbReference>
<dbReference type="OrthoDB" id="185373at2759"/>
<dbReference type="InterPro" id="IPR046960">
    <property type="entry name" value="PPR_At4g14850-like_plant"/>
</dbReference>
<dbReference type="InterPro" id="IPR011990">
    <property type="entry name" value="TPR-like_helical_dom_sf"/>
</dbReference>
<dbReference type="PROSITE" id="PS51375">
    <property type="entry name" value="PPR"/>
    <property type="match status" value="5"/>
</dbReference>
<evidence type="ECO:0000256" key="2">
    <source>
        <dbReference type="PROSITE-ProRule" id="PRU00708"/>
    </source>
</evidence>
<dbReference type="FunFam" id="1.25.40.10:FF:000158">
    <property type="entry name" value="pentatricopeptide repeat-containing protein At2g33680"/>
    <property type="match status" value="1"/>
</dbReference>
<dbReference type="FunFam" id="1.25.40.10:FF:000031">
    <property type="entry name" value="Pentatricopeptide repeat-containing protein mitochondrial"/>
    <property type="match status" value="2"/>
</dbReference>
<evidence type="ECO:0000313" key="4">
    <source>
        <dbReference type="Proteomes" id="UP000825935"/>
    </source>
</evidence>
<dbReference type="Pfam" id="PF01535">
    <property type="entry name" value="PPR"/>
    <property type="match status" value="6"/>
</dbReference>
<keyword evidence="1" id="KW-0677">Repeat</keyword>
<dbReference type="GO" id="GO:0009451">
    <property type="term" value="P:RNA modification"/>
    <property type="evidence" value="ECO:0007669"/>
    <property type="project" value="InterPro"/>
</dbReference>
<dbReference type="InterPro" id="IPR002885">
    <property type="entry name" value="PPR_rpt"/>
</dbReference>
<dbReference type="PANTHER" id="PTHR24015">
    <property type="entry name" value="OS07G0578800 PROTEIN-RELATED"/>
    <property type="match status" value="1"/>
</dbReference>
<dbReference type="EMBL" id="CM035425">
    <property type="protein sequence ID" value="KAH7331737.1"/>
    <property type="molecule type" value="Genomic_DNA"/>
</dbReference>
<comment type="caution">
    <text evidence="3">The sequence shown here is derived from an EMBL/GenBank/DDBJ whole genome shotgun (WGS) entry which is preliminary data.</text>
</comment>
<feature type="repeat" description="PPR" evidence="2">
    <location>
        <begin position="338"/>
        <end position="372"/>
    </location>
</feature>
<evidence type="ECO:0008006" key="5">
    <source>
        <dbReference type="Google" id="ProtNLM"/>
    </source>
</evidence>
<dbReference type="EMBL" id="CM035425">
    <property type="protein sequence ID" value="KAH7331735.1"/>
    <property type="molecule type" value="Genomic_DNA"/>
</dbReference>
<feature type="repeat" description="PPR" evidence="2">
    <location>
        <begin position="136"/>
        <end position="170"/>
    </location>
</feature>
<sequence>MSKIKSVQRSQSYLKENRSQWEIVHGRRKCLPVVYAQSILESQGNVLCLQLCRGFSVLPFCTLNHQEFFTSLESTHSLLQDCIHNDLGFLRKALLFLTESGLVSVSYVADHVIRLFATHRSLAEACQVFYKVSSPSVYTWHAIISAHMKLGQGNKAFDLYVMMQKLGIEANKFVFMCALQICGCEKGASTGRIIHDELIKSGYELDLSIQNTLVDMYAKCGSLAESCSIFSKQQERNIVSWGAMIAGYAAHGVGIEGLETFRRMYQKGFMPNSIIYLSVLKACGSIEALEQGRLLHMEIIRDGMHLDEVVGSAIIDMYLKCGSLLDADTVFEDLAIKDVVSWSAMILGYADQGHGQKALNLYSDMLSEDICPNKLTFLGVLKACWLVGNLRQGLYMHSEVVSQSLDSDLVVANTLIDMYAKCGALNEARHVFDLLSSKDGVSYNSMIQGYVQNEHSLPALDIYSSMRCRGIRPNKVTFPTILKACSNIRALIEARQIHANVITEEFDNDSTIQSAIVDMYAKCGSMVEAINMFERMQSRDIVLWGTIFTGCAQSGDWQLARQYFLKMQGYNLKPDAWVFNSILTACSHAGEVNEGRWYFLSMIHDYRIKPSADHFNCIIDLLGRSGRLDEASDFFQSIPEQLDINGWTALLTSCRSYGNNKLGNECFSEAM</sequence>
<protein>
    <recommendedName>
        <fullName evidence="5">Pentatricopeptide repeat-containing protein</fullName>
    </recommendedName>
</protein>
<dbReference type="GO" id="GO:0003723">
    <property type="term" value="F:RNA binding"/>
    <property type="evidence" value="ECO:0007669"/>
    <property type="project" value="InterPro"/>
</dbReference>
<organism evidence="3 4">
    <name type="scientific">Ceratopteris richardii</name>
    <name type="common">Triangle waterfern</name>
    <dbReference type="NCBI Taxonomy" id="49495"/>
    <lineage>
        <taxon>Eukaryota</taxon>
        <taxon>Viridiplantae</taxon>
        <taxon>Streptophyta</taxon>
        <taxon>Embryophyta</taxon>
        <taxon>Tracheophyta</taxon>
        <taxon>Polypodiopsida</taxon>
        <taxon>Polypodiidae</taxon>
        <taxon>Polypodiales</taxon>
        <taxon>Pteridineae</taxon>
        <taxon>Pteridaceae</taxon>
        <taxon>Parkerioideae</taxon>
        <taxon>Ceratopteris</taxon>
    </lineage>
</organism>
<dbReference type="Proteomes" id="UP000825935">
    <property type="component" value="Chromosome 20"/>
</dbReference>
<accession>A0A8T2SI77</accession>
<dbReference type="NCBIfam" id="TIGR00756">
    <property type="entry name" value="PPR"/>
    <property type="match status" value="6"/>
</dbReference>
<proteinExistence type="predicted"/>
<dbReference type="Gene3D" id="1.25.40.10">
    <property type="entry name" value="Tetratricopeptide repeat domain"/>
    <property type="match status" value="5"/>
</dbReference>
<gene>
    <name evidence="3" type="ORF">KP509_20G048700</name>
</gene>
<feature type="repeat" description="PPR" evidence="2">
    <location>
        <begin position="237"/>
        <end position="271"/>
    </location>
</feature>
<dbReference type="PANTHER" id="PTHR24015:SF548">
    <property type="entry name" value="OS08G0340900 PROTEIN"/>
    <property type="match status" value="1"/>
</dbReference>
<dbReference type="GO" id="GO:0048731">
    <property type="term" value="P:system development"/>
    <property type="evidence" value="ECO:0007669"/>
    <property type="project" value="UniProtKB-ARBA"/>
</dbReference>
<name>A0A8T2SI77_CERRI</name>
<dbReference type="AlphaFoldDB" id="A0A8T2SI77"/>
<keyword evidence="4" id="KW-1185">Reference proteome</keyword>
<evidence type="ECO:0000256" key="1">
    <source>
        <dbReference type="ARBA" id="ARBA00022737"/>
    </source>
</evidence>
<reference evidence="3" key="1">
    <citation type="submission" date="2021-08" db="EMBL/GenBank/DDBJ databases">
        <title>WGS assembly of Ceratopteris richardii.</title>
        <authorList>
            <person name="Marchant D.B."/>
            <person name="Chen G."/>
            <person name="Jenkins J."/>
            <person name="Shu S."/>
            <person name="Leebens-Mack J."/>
            <person name="Grimwood J."/>
            <person name="Schmutz J."/>
            <person name="Soltis P."/>
            <person name="Soltis D."/>
            <person name="Chen Z.-H."/>
        </authorList>
    </citation>
    <scope>NUCLEOTIDE SEQUENCE</scope>
    <source>
        <strain evidence="3">Whitten #5841</strain>
        <tissue evidence="3">Leaf</tissue>
    </source>
</reference>
<evidence type="ECO:0000313" key="3">
    <source>
        <dbReference type="EMBL" id="KAH7331735.1"/>
    </source>
</evidence>
<feature type="repeat" description="PPR" evidence="2">
    <location>
        <begin position="540"/>
        <end position="574"/>
    </location>
</feature>